<dbReference type="InterPro" id="IPR050765">
    <property type="entry name" value="Riboflavin_Biosynth_HTPR"/>
</dbReference>
<comment type="caution">
    <text evidence="2">The sequence shown here is derived from an EMBL/GenBank/DDBJ whole genome shotgun (WGS) entry which is preliminary data.</text>
</comment>
<dbReference type="PANTHER" id="PTHR38011">
    <property type="entry name" value="DIHYDROFOLATE REDUCTASE FAMILY PROTEIN (AFU_ORTHOLOGUE AFUA_8G06820)"/>
    <property type="match status" value="1"/>
</dbReference>
<protein>
    <submittedName>
        <fullName evidence="2">Deaminase</fullName>
    </submittedName>
</protein>
<evidence type="ECO:0000313" key="2">
    <source>
        <dbReference type="EMBL" id="NMN96756.1"/>
    </source>
</evidence>
<proteinExistence type="predicted"/>
<accession>A0A848KG61</accession>
<organism evidence="2 3">
    <name type="scientific">Antrihabitans stalactiti</name>
    <dbReference type="NCBI Taxonomy" id="2584121"/>
    <lineage>
        <taxon>Bacteria</taxon>
        <taxon>Bacillati</taxon>
        <taxon>Actinomycetota</taxon>
        <taxon>Actinomycetes</taxon>
        <taxon>Mycobacteriales</taxon>
        <taxon>Nocardiaceae</taxon>
        <taxon>Antrihabitans</taxon>
    </lineage>
</organism>
<dbReference type="InterPro" id="IPR024072">
    <property type="entry name" value="DHFR-like_dom_sf"/>
</dbReference>
<feature type="domain" description="Bacterial bifunctional deaminase-reductase C-terminal" evidence="1">
    <location>
        <begin position="4"/>
        <end position="171"/>
    </location>
</feature>
<dbReference type="EMBL" id="VCQU01000005">
    <property type="protein sequence ID" value="NMN96756.1"/>
    <property type="molecule type" value="Genomic_DNA"/>
</dbReference>
<dbReference type="RefSeq" id="WP_169588965.1">
    <property type="nucleotide sequence ID" value="NZ_VCQU01000005.1"/>
</dbReference>
<dbReference type="AlphaFoldDB" id="A0A848KG61"/>
<evidence type="ECO:0000313" key="3">
    <source>
        <dbReference type="Proteomes" id="UP000535543"/>
    </source>
</evidence>
<reference evidence="2 3" key="2">
    <citation type="submission" date="2020-06" db="EMBL/GenBank/DDBJ databases">
        <title>Antribacter stalactiti gen. nov., sp. nov., a new member of the family Nacardiaceae isolated from a cave.</title>
        <authorList>
            <person name="Kim I.S."/>
        </authorList>
    </citation>
    <scope>NUCLEOTIDE SEQUENCE [LARGE SCALE GENOMIC DNA]</scope>
    <source>
        <strain evidence="2 3">YC2-7</strain>
    </source>
</reference>
<dbReference type="Pfam" id="PF01872">
    <property type="entry name" value="RibD_C"/>
    <property type="match status" value="1"/>
</dbReference>
<sequence>MGTIAVHEFISLDGVFENPSWTAEYGFDPKMGEAIGAFTSTSKAILLGRKTFEMFAPAWSTRTPEEDPGAPFFNETQKYVVGSQEPNVEWANSTRLGAYDADAIRKLKDETDGGIYISGSGTLVRALLQEGLVDDLHLFVYPVALGEGARLFGSDGVKLALKDSEVYANGVAHLNYGPA</sequence>
<dbReference type="GO" id="GO:0009231">
    <property type="term" value="P:riboflavin biosynthetic process"/>
    <property type="evidence" value="ECO:0007669"/>
    <property type="project" value="InterPro"/>
</dbReference>
<reference evidence="2 3" key="1">
    <citation type="submission" date="2019-05" db="EMBL/GenBank/DDBJ databases">
        <authorList>
            <person name="Lee S.D."/>
        </authorList>
    </citation>
    <scope>NUCLEOTIDE SEQUENCE [LARGE SCALE GENOMIC DNA]</scope>
    <source>
        <strain evidence="2 3">YC2-7</strain>
    </source>
</reference>
<gene>
    <name evidence="2" type="ORF">FGL95_17095</name>
</gene>
<dbReference type="SUPFAM" id="SSF53597">
    <property type="entry name" value="Dihydrofolate reductase-like"/>
    <property type="match status" value="1"/>
</dbReference>
<dbReference type="InterPro" id="IPR002734">
    <property type="entry name" value="RibDG_C"/>
</dbReference>
<keyword evidence="3" id="KW-1185">Reference proteome</keyword>
<dbReference type="Proteomes" id="UP000535543">
    <property type="component" value="Unassembled WGS sequence"/>
</dbReference>
<dbReference type="GO" id="GO:0008703">
    <property type="term" value="F:5-amino-6-(5-phosphoribosylamino)uracil reductase activity"/>
    <property type="evidence" value="ECO:0007669"/>
    <property type="project" value="InterPro"/>
</dbReference>
<name>A0A848KG61_9NOCA</name>
<dbReference type="Gene3D" id="3.40.430.10">
    <property type="entry name" value="Dihydrofolate Reductase, subunit A"/>
    <property type="match status" value="1"/>
</dbReference>
<evidence type="ECO:0000259" key="1">
    <source>
        <dbReference type="Pfam" id="PF01872"/>
    </source>
</evidence>
<dbReference type="PANTHER" id="PTHR38011:SF11">
    <property type="entry name" value="2,5-DIAMINO-6-RIBOSYLAMINO-4(3H)-PYRIMIDINONE 5'-PHOSPHATE REDUCTASE"/>
    <property type="match status" value="1"/>
</dbReference>